<keyword evidence="5" id="KW-1185">Reference proteome</keyword>
<dbReference type="AlphaFoldDB" id="A0A2T0SHG9"/>
<dbReference type="Proteomes" id="UP000239209">
    <property type="component" value="Unassembled WGS sequence"/>
</dbReference>
<accession>A0A2T0SHG9</accession>
<organism evidence="4 5">
    <name type="scientific">Pseudosporangium ferrugineum</name>
    <dbReference type="NCBI Taxonomy" id="439699"/>
    <lineage>
        <taxon>Bacteria</taxon>
        <taxon>Bacillati</taxon>
        <taxon>Actinomycetota</taxon>
        <taxon>Actinomycetes</taxon>
        <taxon>Micromonosporales</taxon>
        <taxon>Micromonosporaceae</taxon>
        <taxon>Pseudosporangium</taxon>
    </lineage>
</organism>
<evidence type="ECO:0000256" key="2">
    <source>
        <dbReference type="ARBA" id="ARBA00022448"/>
    </source>
</evidence>
<dbReference type="PROSITE" id="PS51318">
    <property type="entry name" value="TAT"/>
    <property type="match status" value="1"/>
</dbReference>
<evidence type="ECO:0000256" key="1">
    <source>
        <dbReference type="ARBA" id="ARBA00008520"/>
    </source>
</evidence>
<evidence type="ECO:0000313" key="5">
    <source>
        <dbReference type="Proteomes" id="UP000239209"/>
    </source>
</evidence>
<reference evidence="4 5" key="1">
    <citation type="submission" date="2018-03" db="EMBL/GenBank/DDBJ databases">
        <title>Genomic Encyclopedia of Archaeal and Bacterial Type Strains, Phase II (KMG-II): from individual species to whole genera.</title>
        <authorList>
            <person name="Goeker M."/>
        </authorList>
    </citation>
    <scope>NUCLEOTIDE SEQUENCE [LARGE SCALE GENOMIC DNA]</scope>
    <source>
        <strain evidence="4 5">DSM 45348</strain>
    </source>
</reference>
<dbReference type="InterPro" id="IPR006059">
    <property type="entry name" value="SBP"/>
</dbReference>
<evidence type="ECO:0000256" key="3">
    <source>
        <dbReference type="ARBA" id="ARBA00022729"/>
    </source>
</evidence>
<dbReference type="SUPFAM" id="SSF53850">
    <property type="entry name" value="Periplasmic binding protein-like II"/>
    <property type="match status" value="1"/>
</dbReference>
<name>A0A2T0SHG9_9ACTN</name>
<evidence type="ECO:0000313" key="4">
    <source>
        <dbReference type="EMBL" id="PRY32865.1"/>
    </source>
</evidence>
<dbReference type="Gene3D" id="3.40.190.10">
    <property type="entry name" value="Periplasmic binding protein-like II"/>
    <property type="match status" value="2"/>
</dbReference>
<gene>
    <name evidence="4" type="ORF">CLV70_10124</name>
</gene>
<comment type="caution">
    <text evidence="4">The sequence shown here is derived from an EMBL/GenBank/DDBJ whole genome shotgun (WGS) entry which is preliminary data.</text>
</comment>
<dbReference type="PANTHER" id="PTHR43649">
    <property type="entry name" value="ARABINOSE-BINDING PROTEIN-RELATED"/>
    <property type="match status" value="1"/>
</dbReference>
<dbReference type="RefSeq" id="WP_106124250.1">
    <property type="nucleotide sequence ID" value="NZ_PVZG01000001.1"/>
</dbReference>
<dbReference type="Pfam" id="PF13416">
    <property type="entry name" value="SBP_bac_8"/>
    <property type="match status" value="1"/>
</dbReference>
<dbReference type="OrthoDB" id="9770625at2"/>
<proteinExistence type="inferred from homology"/>
<keyword evidence="2" id="KW-0813">Transport</keyword>
<sequence>MAFSTDAFSRRQLLWGGASIAAALALPGCSSGGGTDTPKGSAGGGDPWKQFTGTTINFISENTSPSAAIAANLAPFEQLTGITVKVQQMELDKVVEKCKLDFSSGTAQNHVIYADPYQILAPMADGLADLRPLLDSGNYPGVEGGLDDFISTQLQATGTFIDDKKVFALPYDAPTMIMHYRRDLFEKYGDRARADLGFDPTPSDAMTWQQYLAVARWFNQNARKDVKYGIGAQAKQHDSLQCDFSNVLWAFGGDYFEKGQSLGLRGSDDPGAVTVGSAAGVAAATFYRELLSAAHPSSTTWDWTGLADAFVAGEIAMCPNWHEFAAGEEKAFPGKVGYALLPKGPSRRAHIFGGTGIGINANAKGDELGAAWLFVNWATSPQTQLMSLGSKVGGGTPTRTSVYGLPEVKAEEGRSPSKFPNIRTAQTVLKAWQPENIGLRPKVSQWVELDTIIFTELSKMLTQNADPAATMAAIQQQMQKAMQ</sequence>
<dbReference type="EMBL" id="PVZG01000001">
    <property type="protein sequence ID" value="PRY32865.1"/>
    <property type="molecule type" value="Genomic_DNA"/>
</dbReference>
<dbReference type="InterPro" id="IPR050490">
    <property type="entry name" value="Bact_solute-bd_prot1"/>
</dbReference>
<dbReference type="InterPro" id="IPR006311">
    <property type="entry name" value="TAT_signal"/>
</dbReference>
<comment type="similarity">
    <text evidence="1">Belongs to the bacterial solute-binding protein 1 family.</text>
</comment>
<keyword evidence="3" id="KW-0732">Signal</keyword>
<protein>
    <submittedName>
        <fullName evidence="4">Carbohydrate ABC transporter substrate-binding protein (CUT1 family)</fullName>
    </submittedName>
</protein>
<dbReference type="PANTHER" id="PTHR43649:SF34">
    <property type="entry name" value="ABC TRANSPORTER PERIPLASMIC-BINDING PROTEIN YCJN-RELATED"/>
    <property type="match status" value="1"/>
</dbReference>